<sequence>MKKIRLATVFSGIGAIEQAFKRLHIDHEIVFACDNGEIVIDYDAEKERKIVCSLNSIKEKREYVDNLYTSKVRKNNFVKISYMANYGHLLKDSNFFQDIRLLDGRDFRNKVDILVGGSPCQSFSTVGFQGGLEDTRGTLFYDYANLIKDVNPKVFIYENVRGLTTHDKGKTWAIMKNVFDELGYQIYEDVLDAKEYGIPQTRRRVYVVGIREDITGHDLLHFPPDQKQLNYTMQDFLLSSCEEGGFSYDNNGNITLSKVPGTYDKKYILSPKLERYVMKTGTKTFVQKVAIDLPVARTILSTMGNRHRAGVDNYISTDTGLKDDQTIELYGTNRREYIRMLTEREAHRLMGFTDDYKIVVSRAQGYKQAGNSIVVDVLIEIMKNILETGVL</sequence>
<comment type="caution">
    <text evidence="8">The sequence shown here is derived from an EMBL/GenBank/DDBJ whole genome shotgun (WGS) entry which is preliminary data.</text>
</comment>
<dbReference type="Proteomes" id="UP001204814">
    <property type="component" value="Unassembled WGS sequence"/>
</dbReference>
<keyword evidence="4" id="KW-0680">Restriction system</keyword>
<name>A0AAP2UF27_9FIRM</name>
<protein>
    <recommendedName>
        <fullName evidence="7">Cytosine-specific methyltransferase</fullName>
        <ecNumber evidence="7">2.1.1.37</ecNumber>
    </recommendedName>
</protein>
<feature type="active site" evidence="5">
    <location>
        <position position="120"/>
    </location>
</feature>
<dbReference type="GO" id="GO:0032259">
    <property type="term" value="P:methylation"/>
    <property type="evidence" value="ECO:0007669"/>
    <property type="project" value="UniProtKB-KW"/>
</dbReference>
<dbReference type="InterPro" id="IPR050750">
    <property type="entry name" value="C5-MTase"/>
</dbReference>
<keyword evidence="3 5" id="KW-0949">S-adenosyl-L-methionine</keyword>
<evidence type="ECO:0000256" key="7">
    <source>
        <dbReference type="RuleBase" id="RU000417"/>
    </source>
</evidence>
<dbReference type="EMBL" id="JANGBO010000004">
    <property type="protein sequence ID" value="MCQ5061538.1"/>
    <property type="molecule type" value="Genomic_DNA"/>
</dbReference>
<evidence type="ECO:0000256" key="3">
    <source>
        <dbReference type="ARBA" id="ARBA00022691"/>
    </source>
</evidence>
<dbReference type="PANTHER" id="PTHR46098">
    <property type="entry name" value="TRNA (CYTOSINE(38)-C(5))-METHYLTRANSFERASE"/>
    <property type="match status" value="1"/>
</dbReference>
<evidence type="ECO:0000256" key="4">
    <source>
        <dbReference type="ARBA" id="ARBA00022747"/>
    </source>
</evidence>
<gene>
    <name evidence="8" type="primary">dcm</name>
    <name evidence="8" type="ORF">NE542_06785</name>
</gene>
<dbReference type="EC" id="2.1.1.37" evidence="7"/>
<evidence type="ECO:0000313" key="8">
    <source>
        <dbReference type="EMBL" id="MCQ5061538.1"/>
    </source>
</evidence>
<dbReference type="SUPFAM" id="SSF53335">
    <property type="entry name" value="S-adenosyl-L-methionine-dependent methyltransferases"/>
    <property type="match status" value="1"/>
</dbReference>
<reference evidence="8" key="1">
    <citation type="submission" date="2022-06" db="EMBL/GenBank/DDBJ databases">
        <title>Isolation of gut microbiota from human fecal samples.</title>
        <authorList>
            <person name="Pamer E.G."/>
            <person name="Barat B."/>
            <person name="Waligurski E."/>
            <person name="Medina S."/>
            <person name="Paddock L."/>
            <person name="Mostad J."/>
        </authorList>
    </citation>
    <scope>NUCLEOTIDE SEQUENCE</scope>
    <source>
        <strain evidence="8">DFI.6.24</strain>
    </source>
</reference>
<dbReference type="Gene3D" id="3.90.120.10">
    <property type="entry name" value="DNA Methylase, subunit A, domain 2"/>
    <property type="match status" value="1"/>
</dbReference>
<dbReference type="PROSITE" id="PS00094">
    <property type="entry name" value="C5_MTASE_1"/>
    <property type="match status" value="1"/>
</dbReference>
<dbReference type="InterPro" id="IPR001525">
    <property type="entry name" value="C5_MeTfrase"/>
</dbReference>
<comment type="similarity">
    <text evidence="5 6">Belongs to the class I-like SAM-binding methyltransferase superfamily. C5-methyltransferase family.</text>
</comment>
<dbReference type="RefSeq" id="WP_117347742.1">
    <property type="nucleotide sequence ID" value="NZ_JAJDKX010000005.1"/>
</dbReference>
<dbReference type="AlphaFoldDB" id="A0AAP2UF27"/>
<dbReference type="GO" id="GO:0009307">
    <property type="term" value="P:DNA restriction-modification system"/>
    <property type="evidence" value="ECO:0007669"/>
    <property type="project" value="UniProtKB-KW"/>
</dbReference>
<evidence type="ECO:0000313" key="9">
    <source>
        <dbReference type="Proteomes" id="UP001204814"/>
    </source>
</evidence>
<dbReference type="GO" id="GO:0003886">
    <property type="term" value="F:DNA (cytosine-5-)-methyltransferase activity"/>
    <property type="evidence" value="ECO:0007669"/>
    <property type="project" value="UniProtKB-EC"/>
</dbReference>
<organism evidence="8 9">
    <name type="scientific">Faecalibacillus intestinalis</name>
    <dbReference type="NCBI Taxonomy" id="1982626"/>
    <lineage>
        <taxon>Bacteria</taxon>
        <taxon>Bacillati</taxon>
        <taxon>Bacillota</taxon>
        <taxon>Erysipelotrichia</taxon>
        <taxon>Erysipelotrichales</taxon>
        <taxon>Coprobacillaceae</taxon>
        <taxon>Faecalibacillus</taxon>
    </lineage>
</organism>
<keyword evidence="1 5" id="KW-0489">Methyltransferase</keyword>
<dbReference type="Gene3D" id="3.40.50.150">
    <property type="entry name" value="Vaccinia Virus protein VP39"/>
    <property type="match status" value="1"/>
</dbReference>
<evidence type="ECO:0000256" key="2">
    <source>
        <dbReference type="ARBA" id="ARBA00022679"/>
    </source>
</evidence>
<keyword evidence="2 5" id="KW-0808">Transferase</keyword>
<dbReference type="InterPro" id="IPR018117">
    <property type="entry name" value="C5_DNA_meth_AS"/>
</dbReference>
<dbReference type="PANTHER" id="PTHR46098:SF1">
    <property type="entry name" value="TRNA (CYTOSINE(38)-C(5))-METHYLTRANSFERASE"/>
    <property type="match status" value="1"/>
</dbReference>
<evidence type="ECO:0000256" key="6">
    <source>
        <dbReference type="RuleBase" id="RU000416"/>
    </source>
</evidence>
<dbReference type="InterPro" id="IPR031303">
    <property type="entry name" value="C5_meth_CS"/>
</dbReference>
<comment type="catalytic activity">
    <reaction evidence="7">
        <text>a 2'-deoxycytidine in DNA + S-adenosyl-L-methionine = a 5-methyl-2'-deoxycytidine in DNA + S-adenosyl-L-homocysteine + H(+)</text>
        <dbReference type="Rhea" id="RHEA:13681"/>
        <dbReference type="Rhea" id="RHEA-COMP:11369"/>
        <dbReference type="Rhea" id="RHEA-COMP:11370"/>
        <dbReference type="ChEBI" id="CHEBI:15378"/>
        <dbReference type="ChEBI" id="CHEBI:57856"/>
        <dbReference type="ChEBI" id="CHEBI:59789"/>
        <dbReference type="ChEBI" id="CHEBI:85452"/>
        <dbReference type="ChEBI" id="CHEBI:85454"/>
        <dbReference type="EC" id="2.1.1.37"/>
    </reaction>
</comment>
<dbReference type="InterPro" id="IPR029063">
    <property type="entry name" value="SAM-dependent_MTases_sf"/>
</dbReference>
<dbReference type="NCBIfam" id="TIGR00675">
    <property type="entry name" value="dcm"/>
    <property type="match status" value="1"/>
</dbReference>
<dbReference type="Pfam" id="PF00145">
    <property type="entry name" value="DNA_methylase"/>
    <property type="match status" value="1"/>
</dbReference>
<evidence type="ECO:0000256" key="5">
    <source>
        <dbReference type="PROSITE-ProRule" id="PRU01016"/>
    </source>
</evidence>
<dbReference type="PROSITE" id="PS51679">
    <property type="entry name" value="SAM_MT_C5"/>
    <property type="match status" value="1"/>
</dbReference>
<evidence type="ECO:0000256" key="1">
    <source>
        <dbReference type="ARBA" id="ARBA00022603"/>
    </source>
</evidence>
<proteinExistence type="inferred from homology"/>
<dbReference type="PRINTS" id="PR00105">
    <property type="entry name" value="C5METTRFRASE"/>
</dbReference>
<accession>A0AAP2UF27</accession>
<dbReference type="PROSITE" id="PS00095">
    <property type="entry name" value="C5_MTASE_2"/>
    <property type="match status" value="1"/>
</dbReference>